<comment type="caution">
    <text evidence="1">The sequence shown here is derived from an EMBL/GenBank/DDBJ whole genome shotgun (WGS) entry which is preliminary data.</text>
</comment>
<keyword evidence="2" id="KW-1185">Reference proteome</keyword>
<reference evidence="1" key="1">
    <citation type="submission" date="2021-11" db="EMBL/GenBank/DDBJ databases">
        <title>Genome sequence.</title>
        <authorList>
            <person name="Sun Q."/>
        </authorList>
    </citation>
    <scope>NUCLEOTIDE SEQUENCE</scope>
    <source>
        <strain evidence="1">JC732</strain>
    </source>
</reference>
<accession>A0A9X1MSG6</accession>
<evidence type="ECO:0000313" key="1">
    <source>
        <dbReference type="EMBL" id="MCC9631719.1"/>
    </source>
</evidence>
<dbReference type="AlphaFoldDB" id="A0A9X1MSG6"/>
<name>A0A9X1MSG6_9BACT</name>
<dbReference type="RefSeq" id="WP_230224185.1">
    <property type="nucleotide sequence ID" value="NZ_JAJKFT010000010.1"/>
</dbReference>
<dbReference type="Proteomes" id="UP001139103">
    <property type="component" value="Unassembled WGS sequence"/>
</dbReference>
<evidence type="ECO:0000313" key="2">
    <source>
        <dbReference type="Proteomes" id="UP001139103"/>
    </source>
</evidence>
<protein>
    <submittedName>
        <fullName evidence="1">Uncharacterized protein</fullName>
    </submittedName>
</protein>
<gene>
    <name evidence="1" type="ORF">LOC68_25260</name>
</gene>
<organism evidence="1 2">
    <name type="scientific">Blastopirellula sediminis</name>
    <dbReference type="NCBI Taxonomy" id="2894196"/>
    <lineage>
        <taxon>Bacteria</taxon>
        <taxon>Pseudomonadati</taxon>
        <taxon>Planctomycetota</taxon>
        <taxon>Planctomycetia</taxon>
        <taxon>Pirellulales</taxon>
        <taxon>Pirellulaceae</taxon>
        <taxon>Blastopirellula</taxon>
    </lineage>
</organism>
<proteinExistence type="predicted"/>
<dbReference type="EMBL" id="JAJKFT010000010">
    <property type="protein sequence ID" value="MCC9631719.1"/>
    <property type="molecule type" value="Genomic_DNA"/>
</dbReference>
<sequence length="74" mass="8260">MTQPRYESPQQPHVCPKCGSTRIADVLYGLPDFSDELQQDLDAGKIVLGGCCVTGDDPVWRCRECGLEIYKKTK</sequence>